<comment type="similarity">
    <text evidence="2 7">Belongs to the UDP-glucose/GDP-mannose dehydrogenase family.</text>
</comment>
<feature type="binding site" evidence="9">
    <location>
        <position position="291"/>
    </location>
    <ligand>
        <name>substrate</name>
    </ligand>
</feature>
<dbReference type="UniPathway" id="UPA00038">
    <property type="reaction ID" value="UER00491"/>
</dbReference>
<dbReference type="HOGENOM" id="CLU_023810_1_2_11"/>
<feature type="binding site" evidence="10">
    <location>
        <position position="229"/>
    </location>
    <ligand>
        <name>NAD(+)</name>
        <dbReference type="ChEBI" id="CHEBI:57540"/>
    </ligand>
</feature>
<dbReference type="InterPro" id="IPR036220">
    <property type="entry name" value="UDP-Glc/GDP-Man_DH_C_sf"/>
</dbReference>
<dbReference type="SUPFAM" id="SSF48179">
    <property type="entry name" value="6-phosphogluconate dehydrogenase C-terminal domain-like"/>
    <property type="match status" value="1"/>
</dbReference>
<feature type="binding site" evidence="10">
    <location>
        <position position="95"/>
    </location>
    <ligand>
        <name>NAD(+)</name>
        <dbReference type="ChEBI" id="CHEBI:57540"/>
    </ligand>
</feature>
<dbReference type="Pfam" id="PF03720">
    <property type="entry name" value="UDPG_MGDP_dh_C"/>
    <property type="match status" value="1"/>
</dbReference>
<evidence type="ECO:0000256" key="4">
    <source>
        <dbReference type="ARBA" id="ARBA00023002"/>
    </source>
</evidence>
<dbReference type="Pfam" id="PF00984">
    <property type="entry name" value="UDPG_MGDP_dh"/>
    <property type="match status" value="1"/>
</dbReference>
<feature type="binding site" evidence="9">
    <location>
        <position position="170"/>
    </location>
    <ligand>
        <name>substrate</name>
    </ligand>
</feature>
<dbReference type="Pfam" id="PF03721">
    <property type="entry name" value="UDPG_MGDP_dh_N"/>
    <property type="match status" value="1"/>
</dbReference>
<evidence type="ECO:0000256" key="2">
    <source>
        <dbReference type="ARBA" id="ARBA00006601"/>
    </source>
</evidence>
<feature type="binding site" evidence="10">
    <location>
        <position position="5"/>
    </location>
    <ligand>
        <name>NAD(+)</name>
        <dbReference type="ChEBI" id="CHEBI:57540"/>
    </ligand>
</feature>
<dbReference type="InterPro" id="IPR008927">
    <property type="entry name" value="6-PGluconate_DH-like_C_sf"/>
</dbReference>
<evidence type="ECO:0000259" key="11">
    <source>
        <dbReference type="SMART" id="SM00984"/>
    </source>
</evidence>
<dbReference type="PANTHER" id="PTHR43750:SF3">
    <property type="entry name" value="UDP-GLUCOSE 6-DEHYDROGENASE TUAD"/>
    <property type="match status" value="1"/>
</dbReference>
<dbReference type="SMART" id="SM00984">
    <property type="entry name" value="UDPG_MGDP_dh_C"/>
    <property type="match status" value="1"/>
</dbReference>
<evidence type="ECO:0000256" key="6">
    <source>
        <dbReference type="ARBA" id="ARBA00047473"/>
    </source>
</evidence>
<dbReference type="SUPFAM" id="SSF51735">
    <property type="entry name" value="NAD(P)-binding Rossmann-fold domains"/>
    <property type="match status" value="1"/>
</dbReference>
<keyword evidence="4 7" id="KW-0560">Oxidoreductase</keyword>
<comment type="catalytic activity">
    <reaction evidence="6 7">
        <text>UDP-alpha-D-glucose + 2 NAD(+) + H2O = UDP-alpha-D-glucuronate + 2 NADH + 3 H(+)</text>
        <dbReference type="Rhea" id="RHEA:23596"/>
        <dbReference type="ChEBI" id="CHEBI:15377"/>
        <dbReference type="ChEBI" id="CHEBI:15378"/>
        <dbReference type="ChEBI" id="CHEBI:57540"/>
        <dbReference type="ChEBI" id="CHEBI:57945"/>
        <dbReference type="ChEBI" id="CHEBI:58052"/>
        <dbReference type="ChEBI" id="CHEBI:58885"/>
        <dbReference type="EC" id="1.1.1.22"/>
    </reaction>
</comment>
<reference evidence="12 13" key="1">
    <citation type="journal article" date="2012" name="Stand. Genomic Sci.">
        <title>Genome sequence of the soil bacterium Saccharomonospora azurea type strain (NA-128(T)).</title>
        <authorList>
            <person name="Klenk H.P."/>
            <person name="Held B."/>
            <person name="Lucas S."/>
            <person name="Lapidus A."/>
            <person name="Copeland A."/>
            <person name="Hammon N."/>
            <person name="Pitluck S."/>
            <person name="Goodwin L.A."/>
            <person name="Han C."/>
            <person name="Tapia R."/>
            <person name="Brambilla E.M."/>
            <person name="Potter G."/>
            <person name="Land M."/>
            <person name="Ivanova N."/>
            <person name="Rohde M."/>
            <person name="Goker M."/>
            <person name="Detter J.C."/>
            <person name="Kyrpides N.C."/>
            <person name="Woyke T."/>
        </authorList>
    </citation>
    <scope>NUCLEOTIDE SEQUENCE [LARGE SCALE GENOMIC DNA]</scope>
    <source>
        <strain evidence="12 13">NA-128</strain>
    </source>
</reference>
<feature type="binding site" evidence="9">
    <location>
        <position position="223"/>
    </location>
    <ligand>
        <name>substrate</name>
    </ligand>
</feature>
<comment type="pathway">
    <text evidence="1">Nucleotide-sugar biosynthesis; UDP-alpha-D-glucuronate biosynthesis; UDP-alpha-D-glucuronate from UDP-alpha-D-glucose: step 1/1.</text>
</comment>
<evidence type="ECO:0000256" key="8">
    <source>
        <dbReference type="PIRSR" id="PIRSR500134-1"/>
    </source>
</evidence>
<evidence type="ECO:0000256" key="3">
    <source>
        <dbReference type="ARBA" id="ARBA00012954"/>
    </source>
</evidence>
<protein>
    <recommendedName>
        <fullName evidence="3 7">UDP-glucose 6-dehydrogenase</fullName>
        <ecNumber evidence="3 7">1.1.1.22</ecNumber>
    </recommendedName>
</protein>
<feature type="binding site" evidence="10">
    <location>
        <position position="298"/>
    </location>
    <ligand>
        <name>NAD(+)</name>
        <dbReference type="ChEBI" id="CHEBI:57540"/>
    </ligand>
</feature>
<dbReference type="EMBL" id="CM001466">
    <property type="protein sequence ID" value="EHY90837.1"/>
    <property type="molecule type" value="Genomic_DNA"/>
</dbReference>
<evidence type="ECO:0000256" key="7">
    <source>
        <dbReference type="PIRNR" id="PIRNR000124"/>
    </source>
</evidence>
<dbReference type="AlphaFoldDB" id="H8GCR4"/>
<dbReference type="InterPro" id="IPR017476">
    <property type="entry name" value="UDP-Glc/GDP-Man"/>
</dbReference>
<dbReference type="GO" id="GO:0051287">
    <property type="term" value="F:NAD binding"/>
    <property type="evidence" value="ECO:0007669"/>
    <property type="project" value="InterPro"/>
</dbReference>
<evidence type="ECO:0000313" key="12">
    <source>
        <dbReference type="EMBL" id="EHY90837.1"/>
    </source>
</evidence>
<dbReference type="InterPro" id="IPR014027">
    <property type="entry name" value="UDP-Glc/GDP-Man_DH_C"/>
</dbReference>
<evidence type="ECO:0000256" key="5">
    <source>
        <dbReference type="ARBA" id="ARBA00023027"/>
    </source>
</evidence>
<dbReference type="GO" id="GO:0006065">
    <property type="term" value="P:UDP-glucuronate biosynthetic process"/>
    <property type="evidence" value="ECO:0007669"/>
    <property type="project" value="UniProtKB-UniPathway"/>
</dbReference>
<dbReference type="InterPro" id="IPR014026">
    <property type="entry name" value="UDP-Glc/GDP-Man_DH_dimer"/>
</dbReference>
<dbReference type="Gene3D" id="3.40.50.720">
    <property type="entry name" value="NAD(P)-binding Rossmann-like Domain"/>
    <property type="match status" value="2"/>
</dbReference>
<dbReference type="GO" id="GO:0003979">
    <property type="term" value="F:UDP-glucose 6-dehydrogenase activity"/>
    <property type="evidence" value="ECO:0007669"/>
    <property type="project" value="UniProtKB-EC"/>
</dbReference>
<evidence type="ECO:0000313" key="13">
    <source>
        <dbReference type="Proteomes" id="UP000004705"/>
    </source>
</evidence>
<sequence>MTGVDIDARKVAGLCRGEVPIAEPGLDALVAEGLARGGLAFTTDLRALAESDVVLLCVPTPTGPEGTADLRAYDAAVDSLAPVLAPHCVVAVKSTVPVGTTARTARVLGRPAVSNPEFLREGHAAHDFLHPDRIVVGGTDPSAADRVAALYDGLTAPVVHTDPTSSELAKYASNAFLALKVSYVNVLAELCERLGADIADVAETMRLDPRIGAAFLSPGPGWGGSCLPKDTRALLHTAAEAGVDFAVLAEAVAANRHQHERVVEKVRQAVTGSTEGSLQGSRLGLLGLAFKAGTDDVRDSPALAVAARLAEAGAVLTGYDPGVDRDGFPGGVVQLVDDVTLVAKDAAGLVLLTEWPEFRELDWPHLADLTHHATIVDTRNLLDSAMLTRAGFTYFGLGR</sequence>
<evidence type="ECO:0000256" key="1">
    <source>
        <dbReference type="ARBA" id="ARBA00004701"/>
    </source>
</evidence>
<name>H8GCR4_9PSEU</name>
<feature type="active site" description="Nucleophile" evidence="8">
    <location>
        <position position="226"/>
    </location>
</feature>
<evidence type="ECO:0000256" key="9">
    <source>
        <dbReference type="PIRSR" id="PIRSR500134-2"/>
    </source>
</evidence>
<dbReference type="NCBIfam" id="TIGR03026">
    <property type="entry name" value="NDP-sugDHase"/>
    <property type="match status" value="1"/>
</dbReference>
<feature type="binding site" evidence="10">
    <location>
        <position position="10"/>
    </location>
    <ligand>
        <name>NAD(+)</name>
        <dbReference type="ChEBI" id="CHEBI:57540"/>
    </ligand>
</feature>
<feature type="binding site" evidence="10">
    <location>
        <position position="60"/>
    </location>
    <ligand>
        <name>NAD(+)</name>
        <dbReference type="ChEBI" id="CHEBI:57540"/>
    </ligand>
</feature>
<dbReference type="InterPro" id="IPR036291">
    <property type="entry name" value="NAD(P)-bd_dom_sf"/>
</dbReference>
<dbReference type="PIRSF" id="PIRSF000124">
    <property type="entry name" value="UDPglc_GDPman_dh"/>
    <property type="match status" value="1"/>
</dbReference>
<dbReference type="SUPFAM" id="SSF52413">
    <property type="entry name" value="UDP-glucose/GDP-mannose dehydrogenase C-terminal domain"/>
    <property type="match status" value="1"/>
</dbReference>
<dbReference type="Proteomes" id="UP000004705">
    <property type="component" value="Chromosome"/>
</dbReference>
<dbReference type="PIRSF" id="PIRSF500134">
    <property type="entry name" value="UDPglc_DH_bac"/>
    <property type="match status" value="1"/>
</dbReference>
<dbReference type="Gene3D" id="1.20.5.100">
    <property type="entry name" value="Cytochrome c1, transmembrane anchor, C-terminal"/>
    <property type="match status" value="1"/>
</dbReference>
<feature type="binding site" evidence="9">
    <location>
        <begin position="215"/>
        <end position="219"/>
    </location>
    <ligand>
        <name>substrate</name>
    </ligand>
</feature>
<keyword evidence="5 7" id="KW-0520">NAD</keyword>
<dbReference type="InterPro" id="IPR028357">
    <property type="entry name" value="UDPglc_DH_bac"/>
</dbReference>
<feature type="binding site" evidence="9">
    <location>
        <begin position="118"/>
        <end position="121"/>
    </location>
    <ligand>
        <name>substrate</name>
    </ligand>
</feature>
<gene>
    <name evidence="12" type="ORF">SacazDRAFT_03981</name>
</gene>
<dbReference type="GO" id="GO:0000271">
    <property type="term" value="P:polysaccharide biosynthetic process"/>
    <property type="evidence" value="ECO:0007669"/>
    <property type="project" value="InterPro"/>
</dbReference>
<dbReference type="EC" id="1.1.1.22" evidence="3 7"/>
<keyword evidence="13" id="KW-1185">Reference proteome</keyword>
<proteinExistence type="inferred from homology"/>
<dbReference type="InterPro" id="IPR001732">
    <property type="entry name" value="UDP-Glc/GDP-Man_DH_N"/>
</dbReference>
<feature type="domain" description="UDP-glucose/GDP-mannose dehydrogenase C-terminal" evidence="11">
    <location>
        <begin position="284"/>
        <end position="384"/>
    </location>
</feature>
<organism evidence="12 13">
    <name type="scientific">Saccharomonospora azurea NA-128</name>
    <dbReference type="NCBI Taxonomy" id="882081"/>
    <lineage>
        <taxon>Bacteria</taxon>
        <taxon>Bacillati</taxon>
        <taxon>Actinomycetota</taxon>
        <taxon>Actinomycetes</taxon>
        <taxon>Pseudonocardiales</taxon>
        <taxon>Pseudonocardiaceae</taxon>
        <taxon>Saccharomonospora</taxon>
    </lineage>
</organism>
<feature type="binding site" evidence="10">
    <location>
        <position position="121"/>
    </location>
    <ligand>
        <name>NAD(+)</name>
        <dbReference type="ChEBI" id="CHEBI:57540"/>
    </ligand>
</feature>
<evidence type="ECO:0000256" key="10">
    <source>
        <dbReference type="PIRSR" id="PIRSR500134-3"/>
    </source>
</evidence>
<dbReference type="PANTHER" id="PTHR43750">
    <property type="entry name" value="UDP-GLUCOSE 6-DEHYDROGENASE TUAD"/>
    <property type="match status" value="1"/>
</dbReference>
<accession>H8GCR4</accession>